<dbReference type="SMART" id="SM00418">
    <property type="entry name" value="HTH_ARSR"/>
    <property type="match status" value="1"/>
</dbReference>
<protein>
    <submittedName>
        <fullName evidence="2">ArsR family transcriptional regulator</fullName>
    </submittedName>
</protein>
<dbReference type="CDD" id="cd00090">
    <property type="entry name" value="HTH_ARSR"/>
    <property type="match status" value="1"/>
</dbReference>
<dbReference type="GO" id="GO:0003700">
    <property type="term" value="F:DNA-binding transcription factor activity"/>
    <property type="evidence" value="ECO:0007669"/>
    <property type="project" value="InterPro"/>
</dbReference>
<dbReference type="RefSeq" id="WP_116242360.1">
    <property type="nucleotide sequence ID" value="NZ_QUAB01000043.1"/>
</dbReference>
<dbReference type="Pfam" id="PF12840">
    <property type="entry name" value="HTH_20"/>
    <property type="match status" value="1"/>
</dbReference>
<evidence type="ECO:0000313" key="3">
    <source>
        <dbReference type="Proteomes" id="UP000262172"/>
    </source>
</evidence>
<keyword evidence="3" id="KW-1185">Reference proteome</keyword>
<evidence type="ECO:0000313" key="2">
    <source>
        <dbReference type="EMBL" id="REJ05075.1"/>
    </source>
</evidence>
<accession>A0A371NTG5</accession>
<dbReference type="AlphaFoldDB" id="A0A371NTG5"/>
<dbReference type="OrthoDB" id="7945987at2"/>
<comment type="caution">
    <text evidence="2">The sequence shown here is derived from an EMBL/GenBank/DDBJ whole genome shotgun (WGS) entry which is preliminary data.</text>
</comment>
<proteinExistence type="predicted"/>
<gene>
    <name evidence="2" type="ORF">DY023_10840</name>
</gene>
<organism evidence="2 3">
    <name type="scientific">Microbacterium bovistercoris</name>
    <dbReference type="NCBI Taxonomy" id="2293570"/>
    <lineage>
        <taxon>Bacteria</taxon>
        <taxon>Bacillati</taxon>
        <taxon>Actinomycetota</taxon>
        <taxon>Actinomycetes</taxon>
        <taxon>Micrococcales</taxon>
        <taxon>Microbacteriaceae</taxon>
        <taxon>Microbacterium</taxon>
    </lineage>
</organism>
<dbReference type="SUPFAM" id="SSF46785">
    <property type="entry name" value="Winged helix' DNA-binding domain"/>
    <property type="match status" value="1"/>
</dbReference>
<dbReference type="InterPro" id="IPR001845">
    <property type="entry name" value="HTH_ArsR_DNA-bd_dom"/>
</dbReference>
<dbReference type="Proteomes" id="UP000262172">
    <property type="component" value="Unassembled WGS sequence"/>
</dbReference>
<feature type="domain" description="HTH arsR-type" evidence="1">
    <location>
        <begin position="15"/>
        <end position="97"/>
    </location>
</feature>
<reference evidence="2 3" key="1">
    <citation type="submission" date="2018-08" db="EMBL/GenBank/DDBJ databases">
        <title>Isolation, diversity and antifungal activity of Actinobacteria from cow dung.</title>
        <authorList>
            <person name="Ling L."/>
        </authorList>
    </citation>
    <scope>NUCLEOTIDE SEQUENCE [LARGE SCALE GENOMIC DNA]</scope>
    <source>
        <strain evidence="2 3">NEAU-LLE</strain>
    </source>
</reference>
<dbReference type="Gene3D" id="1.10.10.10">
    <property type="entry name" value="Winged helix-like DNA-binding domain superfamily/Winged helix DNA-binding domain"/>
    <property type="match status" value="1"/>
</dbReference>
<evidence type="ECO:0000259" key="1">
    <source>
        <dbReference type="SMART" id="SM00418"/>
    </source>
</evidence>
<dbReference type="EMBL" id="QUAB01000043">
    <property type="protein sequence ID" value="REJ05075.1"/>
    <property type="molecule type" value="Genomic_DNA"/>
</dbReference>
<dbReference type="InterPro" id="IPR036390">
    <property type="entry name" value="WH_DNA-bd_sf"/>
</dbReference>
<sequence>MTEQEERTSRTMTTAMLKVFANPLRRDMMRVFAKKEFLRAADIAEELGQPANKISFHLRVMADAGLIVEAPEQARDGRDRVWTPIKESLNIGAAVSDEDIALGNAVVAALAEDHAALTQRVVAHAVATLSDEEHGQHGTLMVNNLRLTQSEFTALAERLSQEIRAAEEAHDRSDPDGRAWQLDIVAADETI</sequence>
<dbReference type="InterPro" id="IPR011991">
    <property type="entry name" value="ArsR-like_HTH"/>
</dbReference>
<name>A0A371NTG5_9MICO</name>
<dbReference type="InterPro" id="IPR036388">
    <property type="entry name" value="WH-like_DNA-bd_sf"/>
</dbReference>